<dbReference type="Gene3D" id="3.90.226.10">
    <property type="entry name" value="2-enoyl-CoA Hydratase, Chain A, domain 1"/>
    <property type="match status" value="2"/>
</dbReference>
<feature type="domain" description="CoA carboxyltransferase C-terminal" evidence="2">
    <location>
        <begin position="225"/>
        <end position="439"/>
    </location>
</feature>
<dbReference type="EMBL" id="JACRSV010000002">
    <property type="protein sequence ID" value="MBC8559853.1"/>
    <property type="molecule type" value="Genomic_DNA"/>
</dbReference>
<comment type="caution">
    <text evidence="3">The sequence shown here is derived from an EMBL/GenBank/DDBJ whole genome shotgun (WGS) entry which is preliminary data.</text>
</comment>
<dbReference type="InterPro" id="IPR011762">
    <property type="entry name" value="COA_CT_N"/>
</dbReference>
<dbReference type="Proteomes" id="UP000610760">
    <property type="component" value="Unassembled WGS sequence"/>
</dbReference>
<proteinExistence type="predicted"/>
<dbReference type="AlphaFoldDB" id="A0A926E514"/>
<sequence>MNLQAKLNKLEEMKAACKKTSPARERLESLFDENTFVELDGFVANGSEGVGVVTGYGMVEGSVVYAFSQDVTVMGGAISRLHAEKIAKIYELAVKNGSPVVAIYDSNGAKLSEGSEILSAYSKILSMENNLSGVVPQISVVAGSCTGISAMMAASADIVVMAEDAALYLSDADGDVSAEAAAKVGAAHIVEKDAKSAVLRARDVVSMLPLNNISIAPIAEGSVNPNAVSIDDGKTMNEMAELICDLGSVTELKADYGKAAYTALASIGGNTVGLVAVKGKLGSKSSGKVASFVRFCDCFNMPVVSLVDTEGYCCCDELKAQGVAEAAKLAHAYADATTAKVTVYVGSAIGAAGVAFSSADIRLAWPTAVISALEPHTAVEFFWHDKLKGAEDLPKRRDELAEEYIDTMASPYEAAKASLIEDVVAPADTRDAVITALDMLASKRVSKLPKKHSN</sequence>
<evidence type="ECO:0000259" key="2">
    <source>
        <dbReference type="PROSITE" id="PS50989"/>
    </source>
</evidence>
<dbReference type="InterPro" id="IPR011763">
    <property type="entry name" value="COA_CT_C"/>
</dbReference>
<dbReference type="InterPro" id="IPR029045">
    <property type="entry name" value="ClpP/crotonase-like_dom_sf"/>
</dbReference>
<dbReference type="RefSeq" id="WP_249294836.1">
    <property type="nucleotide sequence ID" value="NZ_JACRSV010000002.1"/>
</dbReference>
<evidence type="ECO:0000259" key="1">
    <source>
        <dbReference type="PROSITE" id="PS50980"/>
    </source>
</evidence>
<keyword evidence="3" id="KW-0808">Transferase</keyword>
<evidence type="ECO:0000313" key="3">
    <source>
        <dbReference type="EMBL" id="MBC8559853.1"/>
    </source>
</evidence>
<dbReference type="GO" id="GO:0004658">
    <property type="term" value="F:propionyl-CoA carboxylase activity"/>
    <property type="evidence" value="ECO:0007669"/>
    <property type="project" value="TreeGrafter"/>
</dbReference>
<protein>
    <submittedName>
        <fullName evidence="3">Carboxyl transferase</fullName>
    </submittedName>
</protein>
<organism evidence="3 4">
    <name type="scientific">Fumia xinanensis</name>
    <dbReference type="NCBI Taxonomy" id="2763659"/>
    <lineage>
        <taxon>Bacteria</taxon>
        <taxon>Bacillati</taxon>
        <taxon>Bacillota</taxon>
        <taxon>Clostridia</taxon>
        <taxon>Eubacteriales</taxon>
        <taxon>Oscillospiraceae</taxon>
        <taxon>Fumia</taxon>
    </lineage>
</organism>
<name>A0A926E514_9FIRM</name>
<dbReference type="PANTHER" id="PTHR43842">
    <property type="entry name" value="PROPIONYL-COA CARBOXYLASE BETA CHAIN"/>
    <property type="match status" value="1"/>
</dbReference>
<dbReference type="GO" id="GO:0016740">
    <property type="term" value="F:transferase activity"/>
    <property type="evidence" value="ECO:0007669"/>
    <property type="project" value="UniProtKB-KW"/>
</dbReference>
<dbReference type="PROSITE" id="PS50989">
    <property type="entry name" value="COA_CT_CTER"/>
    <property type="match status" value="1"/>
</dbReference>
<reference evidence="3" key="1">
    <citation type="submission" date="2020-08" db="EMBL/GenBank/DDBJ databases">
        <title>Genome public.</title>
        <authorList>
            <person name="Liu C."/>
            <person name="Sun Q."/>
        </authorList>
    </citation>
    <scope>NUCLEOTIDE SEQUENCE</scope>
    <source>
        <strain evidence="3">NSJ-33</strain>
    </source>
</reference>
<dbReference type="PANTHER" id="PTHR43842:SF2">
    <property type="entry name" value="PROPIONYL-COA CARBOXYLASE BETA CHAIN, MITOCHONDRIAL"/>
    <property type="match status" value="1"/>
</dbReference>
<dbReference type="SUPFAM" id="SSF52096">
    <property type="entry name" value="ClpP/crotonase"/>
    <property type="match status" value="2"/>
</dbReference>
<dbReference type="InterPro" id="IPR034733">
    <property type="entry name" value="AcCoA_carboxyl_beta"/>
</dbReference>
<accession>A0A926E514</accession>
<gene>
    <name evidence="3" type="ORF">H8710_07205</name>
</gene>
<dbReference type="PROSITE" id="PS50980">
    <property type="entry name" value="COA_CT_NTER"/>
    <property type="match status" value="1"/>
</dbReference>
<keyword evidence="4" id="KW-1185">Reference proteome</keyword>
<feature type="domain" description="CoA carboxyltransferase N-terminal" evidence="1">
    <location>
        <begin position="1"/>
        <end position="167"/>
    </location>
</feature>
<dbReference type="InterPro" id="IPR051047">
    <property type="entry name" value="AccD/PCCB"/>
</dbReference>
<evidence type="ECO:0000313" key="4">
    <source>
        <dbReference type="Proteomes" id="UP000610760"/>
    </source>
</evidence>
<dbReference type="Pfam" id="PF01039">
    <property type="entry name" value="Carboxyl_trans"/>
    <property type="match status" value="1"/>
</dbReference>